<keyword evidence="2" id="KW-1185">Reference proteome</keyword>
<dbReference type="Proteomes" id="UP000235881">
    <property type="component" value="Unassembled WGS sequence"/>
</dbReference>
<organism evidence="1 2">
    <name type="scientific">Stutzerimonas degradans</name>
    <dbReference type="NCBI Taxonomy" id="2968968"/>
    <lineage>
        <taxon>Bacteria</taxon>
        <taxon>Pseudomonadati</taxon>
        <taxon>Pseudomonadota</taxon>
        <taxon>Gammaproteobacteria</taxon>
        <taxon>Pseudomonadales</taxon>
        <taxon>Pseudomonadaceae</taxon>
        <taxon>Stutzerimonas</taxon>
    </lineage>
</organism>
<gene>
    <name evidence="1" type="ORF">CXK95_06220</name>
</gene>
<protein>
    <submittedName>
        <fullName evidence="1">Uncharacterized protein</fullName>
    </submittedName>
</protein>
<accession>A0A1S8F202</accession>
<evidence type="ECO:0000313" key="2">
    <source>
        <dbReference type="Proteomes" id="UP000235881"/>
    </source>
</evidence>
<name>A0A1S8F202_9GAMM</name>
<dbReference type="RefSeq" id="WP_043295394.1">
    <property type="nucleotide sequence ID" value="NZ_CP065721.1"/>
</dbReference>
<dbReference type="AlphaFoldDB" id="A0A1S8F202"/>
<sequence>MRSTRLDDGGDSTAPDPRPRLRRRFFASLVLIGLLVGMMIGRLTTPEPARLLAVESIGESLLLRFSAPTQYRAQTVDGAYALLLQARGGERDGQLQVDGQRVRWRIQAIGQDLLLNLVALRPLRVQPSERQEEADWVLELRLAPADDLP</sequence>
<evidence type="ECO:0000313" key="1">
    <source>
        <dbReference type="EMBL" id="PNF77280.1"/>
    </source>
</evidence>
<reference evidence="1 2" key="1">
    <citation type="submission" date="2018-01" db="EMBL/GenBank/DDBJ databases">
        <title>Denitrification phenotypes of diverse strains of Pseudomonas stutzeri.</title>
        <authorList>
            <person name="Milligan D.A."/>
            <person name="Bergaust L."/>
            <person name="Bakken L.R."/>
            <person name="Frostegard A."/>
        </authorList>
    </citation>
    <scope>NUCLEOTIDE SEQUENCE [LARGE SCALE GENOMIC DNA]</scope>
    <source>
        <strain evidence="1 2">DSM 50238</strain>
    </source>
</reference>
<proteinExistence type="predicted"/>
<dbReference type="EMBL" id="POUK01000002">
    <property type="protein sequence ID" value="PNF77280.1"/>
    <property type="molecule type" value="Genomic_DNA"/>
</dbReference>
<comment type="caution">
    <text evidence="1">The sequence shown here is derived from an EMBL/GenBank/DDBJ whole genome shotgun (WGS) entry which is preliminary data.</text>
</comment>